<gene>
    <name evidence="1" type="ORF">SAMN05216207_104632</name>
</gene>
<reference evidence="1 2" key="1">
    <citation type="submission" date="2016-10" db="EMBL/GenBank/DDBJ databases">
        <authorList>
            <person name="de Groot N.N."/>
        </authorList>
    </citation>
    <scope>NUCLEOTIDE SEQUENCE [LARGE SCALE GENOMIC DNA]</scope>
    <source>
        <strain evidence="1 2">CGMCC 4.1877</strain>
    </source>
</reference>
<keyword evidence="2" id="KW-1185">Reference proteome</keyword>
<accession>A0A1I5GG21</accession>
<proteinExistence type="predicted"/>
<dbReference type="Proteomes" id="UP000199614">
    <property type="component" value="Unassembled WGS sequence"/>
</dbReference>
<evidence type="ECO:0000313" key="1">
    <source>
        <dbReference type="EMBL" id="SFO34847.1"/>
    </source>
</evidence>
<dbReference type="EMBL" id="FOUY01000046">
    <property type="protein sequence ID" value="SFO34847.1"/>
    <property type="molecule type" value="Genomic_DNA"/>
</dbReference>
<name>A0A1I5GG21_PSUAM</name>
<evidence type="ECO:0000313" key="2">
    <source>
        <dbReference type="Proteomes" id="UP000199614"/>
    </source>
</evidence>
<sequence length="235" mass="24826">MNAALPLPPYGSPVGRRVAATMARLGDVASVTTARDLLADAVHTGHRWEVADGDRIVGTRHGASTSRDLTGEMVAAFCRDRALGHVPDDPFGGRLTDVQAVADEVADEVAALVRRDVVRAARTTTLSLAESVARRVLASRIAWLDQAGRCWWRPAGPADPVRGGTGVTVPPPIGGDRGRSLLDIFRRLPADAVEVTEGVVRAAGMPTLSSHERPHWPDVLAEVRQLAGAGAATHP</sequence>
<dbReference type="STRING" id="260086.SAMN05216207_104632"/>
<dbReference type="AlphaFoldDB" id="A0A1I5GG21"/>
<dbReference type="RefSeq" id="WP_093353482.1">
    <property type="nucleotide sequence ID" value="NZ_FOUY01000046.1"/>
</dbReference>
<protein>
    <submittedName>
        <fullName evidence="1">Uncharacterized protein</fullName>
    </submittedName>
</protein>
<organism evidence="1 2">
    <name type="scientific">Pseudonocardia ammonioxydans</name>
    <dbReference type="NCBI Taxonomy" id="260086"/>
    <lineage>
        <taxon>Bacteria</taxon>
        <taxon>Bacillati</taxon>
        <taxon>Actinomycetota</taxon>
        <taxon>Actinomycetes</taxon>
        <taxon>Pseudonocardiales</taxon>
        <taxon>Pseudonocardiaceae</taxon>
        <taxon>Pseudonocardia</taxon>
    </lineage>
</organism>